<dbReference type="AlphaFoldDB" id="A0A9N9RL04"/>
<accession>A0A9N9RL04</accession>
<gene>
    <name evidence="2" type="ORF">CHIRRI_LOCUS1939</name>
</gene>
<organism evidence="2 3">
    <name type="scientific">Chironomus riparius</name>
    <dbReference type="NCBI Taxonomy" id="315576"/>
    <lineage>
        <taxon>Eukaryota</taxon>
        <taxon>Metazoa</taxon>
        <taxon>Ecdysozoa</taxon>
        <taxon>Arthropoda</taxon>
        <taxon>Hexapoda</taxon>
        <taxon>Insecta</taxon>
        <taxon>Pterygota</taxon>
        <taxon>Neoptera</taxon>
        <taxon>Endopterygota</taxon>
        <taxon>Diptera</taxon>
        <taxon>Nematocera</taxon>
        <taxon>Chironomoidea</taxon>
        <taxon>Chironomidae</taxon>
        <taxon>Chironominae</taxon>
        <taxon>Chironomus</taxon>
    </lineage>
</organism>
<proteinExistence type="predicted"/>
<dbReference type="Proteomes" id="UP001153620">
    <property type="component" value="Chromosome 1"/>
</dbReference>
<name>A0A9N9RL04_9DIPT</name>
<dbReference type="EMBL" id="OU895877">
    <property type="protein sequence ID" value="CAG9798964.1"/>
    <property type="molecule type" value="Genomic_DNA"/>
</dbReference>
<dbReference type="InterPro" id="IPR039139">
    <property type="entry name" value="CCDC170-like"/>
</dbReference>
<keyword evidence="1" id="KW-0175">Coiled coil</keyword>
<evidence type="ECO:0000256" key="1">
    <source>
        <dbReference type="SAM" id="Coils"/>
    </source>
</evidence>
<protein>
    <recommendedName>
        <fullName evidence="4">Coiled-coil domain-containing protein 170</fullName>
    </recommendedName>
</protein>
<keyword evidence="3" id="KW-1185">Reference proteome</keyword>
<evidence type="ECO:0000313" key="3">
    <source>
        <dbReference type="Proteomes" id="UP001153620"/>
    </source>
</evidence>
<evidence type="ECO:0008006" key="4">
    <source>
        <dbReference type="Google" id="ProtNLM"/>
    </source>
</evidence>
<feature type="coiled-coil region" evidence="1">
    <location>
        <begin position="330"/>
        <end position="396"/>
    </location>
</feature>
<sequence length="758" mass="87408">MSMKTNYDDGTGNSEKDWEIFDVLCQNMDKVETPCTVDHLTGDHLSHSIDLVTTLRSELAALTYKRDRLMNDLSETKGALCVKDNECETLRAQSARQSALIISLQQRLQATETREKNLQARSEHTSHTLQRDKRGLEDKIKDMCSKQRRLEIDLSSEETLREQAKQHLIELVRKLACCFGMDVSDNLTSDCVLSKANDIVNELQRLRSKLTATCESLSSCEAELHNMRNASNTERCNFLAQIESLKTITTGLEARCKSTERDLQLTRDRLTETDMGADKLREELRGFESRACRLQSSLDRVQNDRLVFLKNIGSIINVSEPCESLIKDKVREIMNENQTMHNQNHNLREQLNVETTRLREIQETSQCRIRAEECQRSTAEEKLEKTCNELSLMRDEHLALSDYLVRLARALCWSDCIDPPSHGNETHVLAESLLERAEHLTIHKEHPDFCDKNCYDLPTPHHHHHHMPKIRRERSCHDIPLKDVSSYESSTMYSLQRKVRVLREQVQRRDLHLELLRRKIALLEENARGKAILQTERDEAICRARRNNKQTERTTHQLLEVKTQLADVKAQLADATDYKISALERARKIDELQGKILCLENEKSRLITQLSAYKTRARSAVDSSNDRRLRNEAIITNLREELGRVKSALADANHRLNQLQTFRSSVARMLHTREHPECEILQKLQTVCTAHHEFTMLSKRYETPPGPDNACSTFEDAIPTSSSAPPCRPMSSGSPTHRRYIDSGFDHFEDDFEYSKKF</sequence>
<dbReference type="OrthoDB" id="5832575at2759"/>
<evidence type="ECO:0000313" key="2">
    <source>
        <dbReference type="EMBL" id="CAG9798964.1"/>
    </source>
</evidence>
<dbReference type="PANTHER" id="PTHR18863:SF6">
    <property type="entry name" value="COILED-COIL DOMAIN-CONTAINING PROTEIN 170"/>
    <property type="match status" value="1"/>
</dbReference>
<reference evidence="2" key="2">
    <citation type="submission" date="2022-10" db="EMBL/GenBank/DDBJ databases">
        <authorList>
            <consortium name="ENA_rothamsted_submissions"/>
            <consortium name="culmorum"/>
            <person name="King R."/>
        </authorList>
    </citation>
    <scope>NUCLEOTIDE SEQUENCE</scope>
</reference>
<dbReference type="PANTHER" id="PTHR18863">
    <property type="entry name" value="TSEC-2-RELATED"/>
    <property type="match status" value="1"/>
</dbReference>
<reference evidence="2" key="1">
    <citation type="submission" date="2022-01" db="EMBL/GenBank/DDBJ databases">
        <authorList>
            <person name="King R."/>
        </authorList>
    </citation>
    <scope>NUCLEOTIDE SEQUENCE</scope>
</reference>